<reference evidence="1" key="1">
    <citation type="submission" date="2021-06" db="EMBL/GenBank/DDBJ databases">
        <authorList>
            <person name="Kallberg Y."/>
            <person name="Tangrot J."/>
            <person name="Rosling A."/>
        </authorList>
    </citation>
    <scope>NUCLEOTIDE SEQUENCE</scope>
    <source>
        <strain evidence="1">28 12/20/2015</strain>
    </source>
</reference>
<name>A0ACA9N1C7_9GLOM</name>
<feature type="non-terminal residue" evidence="1">
    <location>
        <position position="479"/>
    </location>
</feature>
<proteinExistence type="predicted"/>
<sequence length="479" mass="56145">SESMSDDKSDDQETDNECIPMFDNHDIANKSISILNKDNTDEFDQIFEEGILKNYEETDNEFWSNDSEYNNSGDAILKFVKKYSQISKKIFPRSTKEGLHFLDSLEKNYTKFFSTPVMQVRGQTYSFKYRPIISAVREILQDQEITMNCVFDYQEIYVSNEASTVPKRMHHLDLGLCLYMIKFTRDLLKFYGGITLVNKMDLRLGLVPCHPGLKVFNSGLADLALFIASKYKHMMKVMPFVLEGLIEAKKNKSLIRMFISWNKMYHQSKQHKFTHSDLLQFEFLKFHHWIYHTVETIKEYGNLNGLSAETYEALHKQYIKTPYRMSNKCNINIQILQKVIRTLTLKGIYEHILSQNGKSKSKENTRKFGKKYCTILRQFLKSLIEIYMHNEEHTSEILEGLCHLIPAMNNYFDLMSVSGEDINESELVFILYESFALSNKEQVRAMGHYYNMLVFSNISVYMGSRPKEFETFNGYCFAK</sequence>
<organism evidence="1 2">
    <name type="scientific">Cetraspora pellucida</name>
    <dbReference type="NCBI Taxonomy" id="1433469"/>
    <lineage>
        <taxon>Eukaryota</taxon>
        <taxon>Fungi</taxon>
        <taxon>Fungi incertae sedis</taxon>
        <taxon>Mucoromycota</taxon>
        <taxon>Glomeromycotina</taxon>
        <taxon>Glomeromycetes</taxon>
        <taxon>Diversisporales</taxon>
        <taxon>Gigasporaceae</taxon>
        <taxon>Cetraspora</taxon>
    </lineage>
</organism>
<comment type="caution">
    <text evidence="1">The sequence shown here is derived from an EMBL/GenBank/DDBJ whole genome shotgun (WGS) entry which is preliminary data.</text>
</comment>
<feature type="non-terminal residue" evidence="1">
    <location>
        <position position="1"/>
    </location>
</feature>
<protein>
    <submittedName>
        <fullName evidence="1">4139_t:CDS:1</fullName>
    </submittedName>
</protein>
<evidence type="ECO:0000313" key="2">
    <source>
        <dbReference type="Proteomes" id="UP000789366"/>
    </source>
</evidence>
<evidence type="ECO:0000313" key="1">
    <source>
        <dbReference type="EMBL" id="CAG8625318.1"/>
    </source>
</evidence>
<gene>
    <name evidence="1" type="ORF">SPELUC_LOCUS8022</name>
</gene>
<dbReference type="EMBL" id="CAJVPW010011395">
    <property type="protein sequence ID" value="CAG8625318.1"/>
    <property type="molecule type" value="Genomic_DNA"/>
</dbReference>
<keyword evidence="2" id="KW-1185">Reference proteome</keyword>
<accession>A0ACA9N1C7</accession>
<dbReference type="Proteomes" id="UP000789366">
    <property type="component" value="Unassembled WGS sequence"/>
</dbReference>